<keyword evidence="2" id="KW-1185">Reference proteome</keyword>
<evidence type="ECO:0000313" key="2">
    <source>
        <dbReference type="Proteomes" id="UP001138751"/>
    </source>
</evidence>
<evidence type="ECO:0008006" key="3">
    <source>
        <dbReference type="Google" id="ProtNLM"/>
    </source>
</evidence>
<gene>
    <name evidence="1" type="ORF">GXW76_23385</name>
</gene>
<dbReference type="EMBL" id="JAAEDM010000117">
    <property type="protein sequence ID" value="MBR0674134.1"/>
    <property type="molecule type" value="Genomic_DNA"/>
</dbReference>
<reference evidence="1" key="2">
    <citation type="journal article" date="2021" name="Syst. Appl. Microbiol.">
        <title>Roseomonas hellenica sp. nov., isolated from roots of wild-growing Alkanna tinctoria.</title>
        <authorList>
            <person name="Rat A."/>
            <person name="Naranjo H.D."/>
            <person name="Lebbe L."/>
            <person name="Cnockaert M."/>
            <person name="Krigas N."/>
            <person name="Grigoriadou K."/>
            <person name="Maloupa E."/>
            <person name="Willems A."/>
        </authorList>
    </citation>
    <scope>NUCLEOTIDE SEQUENCE</scope>
    <source>
        <strain evidence="1">LMG 31231</strain>
    </source>
</reference>
<protein>
    <recommendedName>
        <fullName evidence="3">Sulphotransferase Stf0 domain-containing protein</fullName>
    </recommendedName>
</protein>
<name>A0A9X9X405_9PROT</name>
<dbReference type="AlphaFoldDB" id="A0A9X9X405"/>
<proteinExistence type="predicted"/>
<dbReference type="Gene3D" id="3.40.50.300">
    <property type="entry name" value="P-loop containing nucleotide triphosphate hydrolases"/>
    <property type="match status" value="1"/>
</dbReference>
<evidence type="ECO:0000313" key="1">
    <source>
        <dbReference type="EMBL" id="MBR0674134.1"/>
    </source>
</evidence>
<dbReference type="RefSeq" id="WP_211864559.1">
    <property type="nucleotide sequence ID" value="NZ_JAAEDM010000117.1"/>
</dbReference>
<accession>A0A9X9X405</accession>
<organism evidence="1 2">
    <name type="scientific">Neoroseomonas soli</name>
    <dbReference type="NCBI Taxonomy" id="1081025"/>
    <lineage>
        <taxon>Bacteria</taxon>
        <taxon>Pseudomonadati</taxon>
        <taxon>Pseudomonadota</taxon>
        <taxon>Alphaproteobacteria</taxon>
        <taxon>Acetobacterales</taxon>
        <taxon>Acetobacteraceae</taxon>
        <taxon>Neoroseomonas</taxon>
    </lineage>
</organism>
<comment type="caution">
    <text evidence="1">The sequence shown here is derived from an EMBL/GenBank/DDBJ whole genome shotgun (WGS) entry which is preliminary data.</text>
</comment>
<dbReference type="Proteomes" id="UP001138751">
    <property type="component" value="Unassembled WGS sequence"/>
</dbReference>
<reference evidence="1" key="1">
    <citation type="submission" date="2020-01" db="EMBL/GenBank/DDBJ databases">
        <authorList>
            <person name="Rat A."/>
        </authorList>
    </citation>
    <scope>NUCLEOTIDE SEQUENCE</scope>
    <source>
        <strain evidence="1">LMG 31231</strain>
    </source>
</reference>
<dbReference type="InterPro" id="IPR027417">
    <property type="entry name" value="P-loop_NTPase"/>
</dbReference>
<sequence>MSDDRPPFLVTIATQRSGTKFLGTSFSAGGLVRSLGEVFQPGPGGSDFRTFFADFVAQRGGFGFEAEEMGSALDLFIEQLRAKVAPAALHFDLMYNNLGSFAPVWTLPVGAPGSNFLANWLKSRRAAVIHLVRPDLAECFASHVIAEARGIYHTGNDKDAARDMSVMLSAEQALSYMLPILRTRRFVQRAFGGYARYLEITYPDFIAGPSVTPETAERIARLAGIPAAEAPRLFGASPLRQTAKDKRSLVTNFDDIDRMARNLQRMVNDG</sequence>
<dbReference type="SUPFAM" id="SSF52540">
    <property type="entry name" value="P-loop containing nucleoside triphosphate hydrolases"/>
    <property type="match status" value="1"/>
</dbReference>